<reference evidence="1 2" key="1">
    <citation type="submission" date="2020-02" db="EMBL/GenBank/DDBJ databases">
        <title>Draft genome sequence of Haematococcus lacustris strain NIES-144.</title>
        <authorList>
            <person name="Morimoto D."/>
            <person name="Nakagawa S."/>
            <person name="Yoshida T."/>
            <person name="Sawayama S."/>
        </authorList>
    </citation>
    <scope>NUCLEOTIDE SEQUENCE [LARGE SCALE GENOMIC DNA]</scope>
    <source>
        <strain evidence="1 2">NIES-144</strain>
    </source>
</reference>
<name>A0A6A0A0Y5_HAELA</name>
<feature type="non-terminal residue" evidence="1">
    <location>
        <position position="122"/>
    </location>
</feature>
<dbReference type="Proteomes" id="UP000485058">
    <property type="component" value="Unassembled WGS sequence"/>
</dbReference>
<proteinExistence type="predicted"/>
<organism evidence="1 2">
    <name type="scientific">Haematococcus lacustris</name>
    <name type="common">Green alga</name>
    <name type="synonym">Haematococcus pluvialis</name>
    <dbReference type="NCBI Taxonomy" id="44745"/>
    <lineage>
        <taxon>Eukaryota</taxon>
        <taxon>Viridiplantae</taxon>
        <taxon>Chlorophyta</taxon>
        <taxon>core chlorophytes</taxon>
        <taxon>Chlorophyceae</taxon>
        <taxon>CS clade</taxon>
        <taxon>Chlamydomonadales</taxon>
        <taxon>Haematococcaceae</taxon>
        <taxon>Haematococcus</taxon>
    </lineage>
</organism>
<dbReference type="EMBL" id="BLLF01002989">
    <property type="protein sequence ID" value="GFH26009.1"/>
    <property type="molecule type" value="Genomic_DNA"/>
</dbReference>
<protein>
    <submittedName>
        <fullName evidence="1">Uncharacterized protein</fullName>
    </submittedName>
</protein>
<evidence type="ECO:0000313" key="1">
    <source>
        <dbReference type="EMBL" id="GFH26009.1"/>
    </source>
</evidence>
<keyword evidence="2" id="KW-1185">Reference proteome</keyword>
<dbReference type="AlphaFoldDB" id="A0A6A0A0Y5"/>
<sequence length="122" mass="12785">MPSGLQGAVMAGELGQAAALGQVMGQQVMGQQLSEDYCGLYPLGPVLAFKLLDLPDELLGAVLRQLSDKKSKQQPLHLTLSPDPLLVKELGAAWCDASVPLAVIVRTLGAVELCPAVTHLSL</sequence>
<comment type="caution">
    <text evidence="1">The sequence shown here is derived from an EMBL/GenBank/DDBJ whole genome shotgun (WGS) entry which is preliminary data.</text>
</comment>
<gene>
    <name evidence="1" type="ORF">HaLaN_24079</name>
</gene>
<evidence type="ECO:0000313" key="2">
    <source>
        <dbReference type="Proteomes" id="UP000485058"/>
    </source>
</evidence>
<accession>A0A6A0A0Y5</accession>